<dbReference type="Gene3D" id="3.80.10.10">
    <property type="entry name" value="Ribonuclease Inhibitor"/>
    <property type="match status" value="1"/>
</dbReference>
<gene>
    <name evidence="1" type="ORF">FA15DRAFT_657705</name>
</gene>
<dbReference type="AlphaFoldDB" id="A0A5C3KPI5"/>
<protein>
    <recommendedName>
        <fullName evidence="3">F-box domain-containing protein</fullName>
    </recommendedName>
</protein>
<dbReference type="Proteomes" id="UP000307440">
    <property type="component" value="Unassembled WGS sequence"/>
</dbReference>
<organism evidence="1 2">
    <name type="scientific">Coprinopsis marcescibilis</name>
    <name type="common">Agaric fungus</name>
    <name type="synonym">Psathyrella marcescibilis</name>
    <dbReference type="NCBI Taxonomy" id="230819"/>
    <lineage>
        <taxon>Eukaryota</taxon>
        <taxon>Fungi</taxon>
        <taxon>Dikarya</taxon>
        <taxon>Basidiomycota</taxon>
        <taxon>Agaricomycotina</taxon>
        <taxon>Agaricomycetes</taxon>
        <taxon>Agaricomycetidae</taxon>
        <taxon>Agaricales</taxon>
        <taxon>Agaricineae</taxon>
        <taxon>Psathyrellaceae</taxon>
        <taxon>Coprinopsis</taxon>
    </lineage>
</organism>
<name>A0A5C3KPI5_COPMA</name>
<proteinExistence type="predicted"/>
<dbReference type="STRING" id="230819.A0A5C3KPI5"/>
<keyword evidence="2" id="KW-1185">Reference proteome</keyword>
<accession>A0A5C3KPI5</accession>
<reference evidence="1 2" key="1">
    <citation type="journal article" date="2019" name="Nat. Ecol. Evol.">
        <title>Megaphylogeny resolves global patterns of mushroom evolution.</title>
        <authorList>
            <person name="Varga T."/>
            <person name="Krizsan K."/>
            <person name="Foldi C."/>
            <person name="Dima B."/>
            <person name="Sanchez-Garcia M."/>
            <person name="Sanchez-Ramirez S."/>
            <person name="Szollosi G.J."/>
            <person name="Szarkandi J.G."/>
            <person name="Papp V."/>
            <person name="Albert L."/>
            <person name="Andreopoulos W."/>
            <person name="Angelini C."/>
            <person name="Antonin V."/>
            <person name="Barry K.W."/>
            <person name="Bougher N.L."/>
            <person name="Buchanan P."/>
            <person name="Buyck B."/>
            <person name="Bense V."/>
            <person name="Catcheside P."/>
            <person name="Chovatia M."/>
            <person name="Cooper J."/>
            <person name="Damon W."/>
            <person name="Desjardin D."/>
            <person name="Finy P."/>
            <person name="Geml J."/>
            <person name="Haridas S."/>
            <person name="Hughes K."/>
            <person name="Justo A."/>
            <person name="Karasinski D."/>
            <person name="Kautmanova I."/>
            <person name="Kiss B."/>
            <person name="Kocsube S."/>
            <person name="Kotiranta H."/>
            <person name="LaButti K.M."/>
            <person name="Lechner B.E."/>
            <person name="Liimatainen K."/>
            <person name="Lipzen A."/>
            <person name="Lukacs Z."/>
            <person name="Mihaltcheva S."/>
            <person name="Morgado L.N."/>
            <person name="Niskanen T."/>
            <person name="Noordeloos M.E."/>
            <person name="Ohm R.A."/>
            <person name="Ortiz-Santana B."/>
            <person name="Ovrebo C."/>
            <person name="Racz N."/>
            <person name="Riley R."/>
            <person name="Savchenko A."/>
            <person name="Shiryaev A."/>
            <person name="Soop K."/>
            <person name="Spirin V."/>
            <person name="Szebenyi C."/>
            <person name="Tomsovsky M."/>
            <person name="Tulloss R.E."/>
            <person name="Uehling J."/>
            <person name="Grigoriev I.V."/>
            <person name="Vagvolgyi C."/>
            <person name="Papp T."/>
            <person name="Martin F.M."/>
            <person name="Miettinen O."/>
            <person name="Hibbett D.S."/>
            <person name="Nagy L.G."/>
        </authorList>
    </citation>
    <scope>NUCLEOTIDE SEQUENCE [LARGE SCALE GENOMIC DNA]</scope>
    <source>
        <strain evidence="1 2">CBS 121175</strain>
    </source>
</reference>
<sequence length="424" mass="47564">MSNSTLRLPQELVDHVIDHLYNDFSTLKSCSSVSKAWSPTSRYHLFTKVSLKAGSSGHGVTSFPSARCQRLLSVIESSPEIGGYIRELDICEGSPFHPTHPEIHATTWITSEPALLTIFKHLKNLRHLEISAASTLYWKTLPAAFQNGLCSFLATSKHLTYLKLHSWCFPNFTSLAILLSHCRHLKGFSLSSTMVGEDDGFAEHRLGCVIEEGESCDVIQSAKLDVLTLDFVTFGYLEYWLFGETPMVDVSSLRELRVSHFSDSTVIEKLLLAVGNSLEHLHLKPGLWRVRPLDLTRTTNLRSVRLTLEEPDTAMDWALTLLSCIKSTASSSTIERIALEFFVGAKDIVGWSYLDTLLSHLDFASLRQVEIGLFASPTQPDFIRADAHLTGLKGRAELRIYQLGLKSQRSKRQLSPRISRYEEP</sequence>
<dbReference type="OrthoDB" id="3070253at2759"/>
<evidence type="ECO:0000313" key="1">
    <source>
        <dbReference type="EMBL" id="TFK22216.1"/>
    </source>
</evidence>
<dbReference type="InterPro" id="IPR032675">
    <property type="entry name" value="LRR_dom_sf"/>
</dbReference>
<dbReference type="SUPFAM" id="SSF52047">
    <property type="entry name" value="RNI-like"/>
    <property type="match status" value="1"/>
</dbReference>
<dbReference type="EMBL" id="ML210246">
    <property type="protein sequence ID" value="TFK22216.1"/>
    <property type="molecule type" value="Genomic_DNA"/>
</dbReference>
<evidence type="ECO:0000313" key="2">
    <source>
        <dbReference type="Proteomes" id="UP000307440"/>
    </source>
</evidence>
<evidence type="ECO:0008006" key="3">
    <source>
        <dbReference type="Google" id="ProtNLM"/>
    </source>
</evidence>